<dbReference type="FunFam" id="3.40.50.980:FF:000001">
    <property type="entry name" value="Non-ribosomal peptide synthetase"/>
    <property type="match status" value="3"/>
</dbReference>
<reference evidence="7 8" key="1">
    <citation type="submission" date="2018-03" db="EMBL/GenBank/DDBJ databases">
        <title>Genomic Encyclopedia of Type Strains, Phase III (KMG-III): the genomes of soil and plant-associated and newly described type strains.</title>
        <authorList>
            <person name="Whitman W."/>
        </authorList>
    </citation>
    <scope>NUCLEOTIDE SEQUENCE [LARGE SCALE GENOMIC DNA]</scope>
    <source>
        <strain evidence="7 8">CGMCC 1.12700</strain>
    </source>
</reference>
<dbReference type="InterPro" id="IPR009081">
    <property type="entry name" value="PP-bd_ACP"/>
</dbReference>
<dbReference type="Gene3D" id="3.30.559.10">
    <property type="entry name" value="Chloramphenicol acetyltransferase-like domain"/>
    <property type="match status" value="3"/>
</dbReference>
<comment type="caution">
    <text evidence="7">The sequence shown here is derived from an EMBL/GenBank/DDBJ whole genome shotgun (WGS) entry which is preliminary data.</text>
</comment>
<feature type="domain" description="Carrier" evidence="5">
    <location>
        <begin position="2258"/>
        <end position="2333"/>
    </location>
</feature>
<dbReference type="EMBL" id="PYGD01000008">
    <property type="protein sequence ID" value="PSK90431.1"/>
    <property type="molecule type" value="Genomic_DNA"/>
</dbReference>
<dbReference type="SMART" id="SM00823">
    <property type="entry name" value="PKS_PP"/>
    <property type="match status" value="3"/>
</dbReference>
<feature type="domain" description="Carrier" evidence="5">
    <location>
        <begin position="3289"/>
        <end position="3364"/>
    </location>
</feature>
<dbReference type="NCBIfam" id="NF003417">
    <property type="entry name" value="PRK04813.1"/>
    <property type="match status" value="3"/>
</dbReference>
<dbReference type="InterPro" id="IPR023213">
    <property type="entry name" value="CAT-like_dom_sf"/>
</dbReference>
<dbReference type="NCBIfam" id="TIGR01733">
    <property type="entry name" value="AA-adenyl-dom"/>
    <property type="match status" value="3"/>
</dbReference>
<dbReference type="GO" id="GO:0072330">
    <property type="term" value="P:monocarboxylic acid biosynthetic process"/>
    <property type="evidence" value="ECO:0007669"/>
    <property type="project" value="UniProtKB-ARBA"/>
</dbReference>
<comment type="similarity">
    <text evidence="2">Belongs to the ATP-dependent AMP-binding enzyme family.</text>
</comment>
<evidence type="ECO:0000313" key="7">
    <source>
        <dbReference type="EMBL" id="PSK90431.1"/>
    </source>
</evidence>
<evidence type="ECO:0000256" key="2">
    <source>
        <dbReference type="ARBA" id="ARBA00006432"/>
    </source>
</evidence>
<dbReference type="GO" id="GO:0043041">
    <property type="term" value="P:amino acid activation for nonribosomal peptide biosynthetic process"/>
    <property type="evidence" value="ECO:0007669"/>
    <property type="project" value="TreeGrafter"/>
</dbReference>
<dbReference type="PROSITE" id="PS00455">
    <property type="entry name" value="AMP_BINDING"/>
    <property type="match status" value="3"/>
</dbReference>
<dbReference type="RefSeq" id="WP_106524305.1">
    <property type="nucleotide sequence ID" value="NZ_PYGD01000008.1"/>
</dbReference>
<dbReference type="PROSITE" id="PS50206">
    <property type="entry name" value="RHODANESE_3"/>
    <property type="match status" value="1"/>
</dbReference>
<dbReference type="OrthoDB" id="9778383at2"/>
<dbReference type="InterPro" id="IPR020845">
    <property type="entry name" value="AMP-binding_CS"/>
</dbReference>
<dbReference type="InterPro" id="IPR036736">
    <property type="entry name" value="ACP-like_sf"/>
</dbReference>
<dbReference type="InterPro" id="IPR001242">
    <property type="entry name" value="Condensation_dom"/>
</dbReference>
<dbReference type="Pfam" id="PF13193">
    <property type="entry name" value="AMP-binding_C"/>
    <property type="match status" value="2"/>
</dbReference>
<keyword evidence="8" id="KW-1185">Reference proteome</keyword>
<dbReference type="Gene3D" id="3.40.50.1820">
    <property type="entry name" value="alpha/beta hydrolase"/>
    <property type="match status" value="1"/>
</dbReference>
<evidence type="ECO:0000256" key="4">
    <source>
        <dbReference type="ARBA" id="ARBA00022553"/>
    </source>
</evidence>
<keyword evidence="4" id="KW-0597">Phosphoprotein</keyword>
<protein>
    <submittedName>
        <fullName evidence="7">Amino acid adenylation domain-containing protein</fullName>
    </submittedName>
</protein>
<comment type="cofactor">
    <cofactor evidence="1">
        <name>pantetheine 4'-phosphate</name>
        <dbReference type="ChEBI" id="CHEBI:47942"/>
    </cofactor>
</comment>
<evidence type="ECO:0000313" key="8">
    <source>
        <dbReference type="Proteomes" id="UP000240572"/>
    </source>
</evidence>
<dbReference type="PANTHER" id="PTHR45527">
    <property type="entry name" value="NONRIBOSOMAL PEPTIDE SYNTHETASE"/>
    <property type="match status" value="1"/>
</dbReference>
<dbReference type="Pfam" id="PF00501">
    <property type="entry name" value="AMP-binding"/>
    <property type="match status" value="3"/>
</dbReference>
<dbReference type="InterPro" id="IPR025110">
    <property type="entry name" value="AMP-bd_C"/>
</dbReference>
<dbReference type="CDD" id="cd19531">
    <property type="entry name" value="LCL_NRPS-like"/>
    <property type="match status" value="2"/>
</dbReference>
<dbReference type="SUPFAM" id="SSF53474">
    <property type="entry name" value="alpha/beta-Hydrolases"/>
    <property type="match status" value="1"/>
</dbReference>
<dbReference type="PROSITE" id="PS00012">
    <property type="entry name" value="PHOSPHOPANTETHEINE"/>
    <property type="match status" value="2"/>
</dbReference>
<dbReference type="Gene3D" id="1.10.287.490">
    <property type="entry name" value="Helix hairpin bin"/>
    <property type="match status" value="1"/>
</dbReference>
<evidence type="ECO:0000259" key="6">
    <source>
        <dbReference type="PROSITE" id="PS50206"/>
    </source>
</evidence>
<dbReference type="PROSITE" id="PS50075">
    <property type="entry name" value="CARRIER"/>
    <property type="match status" value="3"/>
</dbReference>
<dbReference type="Pfam" id="PF00975">
    <property type="entry name" value="Thioesterase"/>
    <property type="match status" value="1"/>
</dbReference>
<dbReference type="Gene3D" id="3.40.50.980">
    <property type="match status" value="6"/>
</dbReference>
<dbReference type="InterPro" id="IPR020806">
    <property type="entry name" value="PKS_PP-bd"/>
</dbReference>
<keyword evidence="3" id="KW-0596">Phosphopantetheine</keyword>
<dbReference type="Gene3D" id="3.30.559.30">
    <property type="entry name" value="Nonribosomal peptide synthetase, condensation domain"/>
    <property type="match status" value="4"/>
</dbReference>
<dbReference type="Pfam" id="PF00668">
    <property type="entry name" value="Condensation"/>
    <property type="match status" value="3"/>
</dbReference>
<dbReference type="FunFam" id="1.10.1200.10:FF:000005">
    <property type="entry name" value="Nonribosomal peptide synthetase 1"/>
    <property type="match status" value="1"/>
</dbReference>
<proteinExistence type="inferred from homology"/>
<dbReference type="SUPFAM" id="SSF52777">
    <property type="entry name" value="CoA-dependent acyltransferases"/>
    <property type="match status" value="7"/>
</dbReference>
<evidence type="ECO:0000256" key="1">
    <source>
        <dbReference type="ARBA" id="ARBA00001957"/>
    </source>
</evidence>
<organism evidence="7 8">
    <name type="scientific">Taibaiella chishuiensis</name>
    <dbReference type="NCBI Taxonomy" id="1434707"/>
    <lineage>
        <taxon>Bacteria</taxon>
        <taxon>Pseudomonadati</taxon>
        <taxon>Bacteroidota</taxon>
        <taxon>Chitinophagia</taxon>
        <taxon>Chitinophagales</taxon>
        <taxon>Chitinophagaceae</taxon>
        <taxon>Taibaiella</taxon>
    </lineage>
</organism>
<dbReference type="FunFam" id="1.10.1200.10:FF:000016">
    <property type="entry name" value="Non-ribosomal peptide synthase"/>
    <property type="match status" value="2"/>
</dbReference>
<dbReference type="CDD" id="cd05930">
    <property type="entry name" value="A_NRPS"/>
    <property type="match status" value="2"/>
</dbReference>
<dbReference type="SUPFAM" id="SSF47336">
    <property type="entry name" value="ACP-like"/>
    <property type="match status" value="3"/>
</dbReference>
<dbReference type="GO" id="GO:0044550">
    <property type="term" value="P:secondary metabolite biosynthetic process"/>
    <property type="evidence" value="ECO:0007669"/>
    <property type="project" value="TreeGrafter"/>
</dbReference>
<dbReference type="SUPFAM" id="SSF56801">
    <property type="entry name" value="Acetyl-CoA synthetase-like"/>
    <property type="match status" value="3"/>
</dbReference>
<dbReference type="FunFam" id="3.30.300.30:FF:000010">
    <property type="entry name" value="Enterobactin synthetase component F"/>
    <property type="match status" value="1"/>
</dbReference>
<dbReference type="InterPro" id="IPR029058">
    <property type="entry name" value="AB_hydrolase_fold"/>
</dbReference>
<dbReference type="InterPro" id="IPR001031">
    <property type="entry name" value="Thioesterase"/>
</dbReference>
<dbReference type="InterPro" id="IPR045851">
    <property type="entry name" value="AMP-bd_C_sf"/>
</dbReference>
<sequence>MNKALQHKIALDYWLEKTGRPGPQEIRATAPATLQHAAGASLSFPIGQEQASAIKKISNDSEPGIYLCFLAAFHILVYKYTAAEYIRVASPAPLLKEAAEDTGTMFLVAMLSHDTVIRDLLLSLQRELKESYHHKQYDGDKFRQQYQALYGAYNSLFTYALSYEPLTGAAVYPEATKLSFHIRKTATTFELEIQYAATYDSWFIRQLGAHFMRVLSFLTEQPGITLSEIRLLLPGEHHLLIETFNDTTTIFPGKDKTVSELFEQHARQYPQQEAVRFGRQMLSYSELQQRSLQVARYLREQRKGPGSLVALVCGRSEHMIAGMLGIWKAGAAYVPVDADLPDDRINYILQDSGSDIIVTTWAVFRARPELFKNDTDRLFFLDERTREEGSLPAPDITVSNDPGDPAYVIYTSGSTGKPKGVVVMQHGLTNFLLGYKSRFKNNFGTGDRVLALANIAFDASIAEIFVALTSGATLVVLDKDQVFDAAKLAAVIREEAITYTYIPPVLLKDVYTCLKPYGAVLRLNRLFVGVEAIRDNLLYDYSMLIPGLDIVNAYGPTETTVMACMLNYKPETPLGENVAIGTPLPNYRIYILDDRLDPVPLGVPGELCIAGAGVSKGYLNNEALSQDKFVPDPFGTEGKMYRSGDMACRLPDGNIVFIGRKDNQVKIRGHRVEPGEVESALLGYALIREAVVVAFDDDMGSKYLCAYFVPESPGITIAGIRAYLSGLLPEYMIPARFVTLDKIPVTSNGKTDRSKLPRPENAVRRLEAQDEPANEQEAQLVDMWRDLLQVSVIGVNDNFFELGGHSLKAAKLITMILRDFQVEIPLREMFSCGTVRKLAGYIQKAEKTRQFEIPIAPAAPYYPNSFTQTGIYLSWLLNRDAINYNIPSAFLVSGNPDIPRLEAAFRNIIERHAVLRTGFRFIDDRAVQYVTDSFAFGLPVIQAQGSLEAEMARFVRPFDLAQPPLIRVAFIQTAEAENVLLIDVHHIVSDGLSIDLLIKEIIACYTSAGLPALTIQYKDYAVWLEDYRTTAAFERHRQHWLQIFSERPKPLNLPFDFPRPEQKSLEGGLYRITLNKETVARLKHIVRREESTLFLLTLTAYNLLLAYYTGESDIVIGTPVAGRIHPDLDHLIGMFVHTLPVRSRVTAEQSFAALMGQVKQTFFEAMEHQLYPMDELAEQLELERSASRNHPLFDTLFAFQNIDIQALELEDVALTPLALNYASIKFDLTVDITESDGELLMLFNYAESLFREETIVEMAGRYLTILETIAQAPDETPAARGLLPANAIGTGVARYLDAGVDQQALFEYLDINMDDFEVAYPLTTTQRDIYLTSVREPAEHSMRLLVFFEIRENIDIHLWEQAIARVTAQEAVLRSVVVAKDAMLFQAVQREMQPQFSFINVNRSETAASSIGALVKEYGDEDQDVRKPPFRHYLFCIGDAHYVTAVSAHHLFMDGTSSKLLLEQIDRAYQDLRKGISTGPVQEPYAYRDYVFQHLSRFDTPAVQSFWEKTLKEVQPLSYAGALSTADNAIAGRLLITAGDAQLITKYCKQWQLKPPVFFKAIFALLTRYYCTADQDFCIRENRAGRSPAQSGMPGVLSYCFPMLIAADWFTEALTFPGFCSHLQQQQQAAQAFRYISLSLQDRLIGAEPLSFFYNYQPFIIPGTVSATGPLQQVYHILDNQVELRVRELEATFELKLDYNERIFNGSGFLDRVYHVMMQVLQQEDKQLHDIQYLKMSEIRQLSAFGTHEGAAETKNILELFEEQVQAHPGNIALVFGDTRMTYAGLHTASDTVAAWLQNNGIGAGDIVALMLDRSEWMVIGLLGVLKSGAAYLPVDPGYPAARIAYLLQDSQAKMVLVNESLADKPEAAAAIEQIAADPATHVKQQLNPGQLAYLIYTSGTTGEPKGVMMEHGALANIAGAWRKAYQLDRFELRLLQMASFSFDVFTGDVIRALTNGGRLVICPAETRLDVPTLYGLIIQHGINILESTPALVLPLMDYVYEFKKDISCLKLLILGSDSCPAARFRSLLERFAPVMRIINSYGVTEACIDSGFYETEAAAVPASGNTPIGKPLQHYHYYVCDSGQRLLPVGVPGELWIGGAGIARGYWHKAGVTAARFIPDPFGTGRVYKTGDRVRWLPDGNLEFLGRNDDQVKIRGFRIELAEIESVLLREPQVRDAVVTVYGSAEDQELIGWYTGVAGMDTAGLTRCLKEQLPAHMVPAHLIRLEQLPVTANGKVDRKALPDPLHYLDQKQAAADMPATATETSLLDIWKDILKRKNIGISDNFFESGGQSLRAMILVSRIQKIFAVEISLKDIFSYPTVHALAKHIDQAMGRHFSAIKPVEQQDYYPLSSAQKRIYVISHFKGAETSYNMYAGFWINGALDIARLEAVFQQLIDRHESLRTAFVIVEDKPVQVIREDIVFRLKHSIGKEEEAGAVVAGFIRKFDLSQAPLFRAEVLEVAPDRHLLMFDLHHIIGDGVSMHLFIQEVMAGYQGIPLPGLNIQYKDFAAWQQSLFTTGAIQAQQQFWEEQFKGSLPVLDLPADFPRPLTQTFEGSYASFDLDPVLASELIAFTQESGVTLNMFLLAVYNILLSKYSAQEDIIVGTAAAGRNHADLEPLIGMFVNTLALRHYPKGEKQFRQFLQEVKDNALATYENQDYPFEELVDALNLKRDTSRNPLFDTMFLYADDMEQQEEPEGWDTEPFSMPGSVAKMDLIFEVSRLPEQIKILINYNTALFTAASVERWIQHYVHIVRQVLADPAVTLRDIVLPDEEECQLLSGFGGVPEAATPGLSLPVLWAQQVKQRPGDIIIETRSHGSLSFAEMDRRSDALAACLVNSYGVQPGDRVVVMLPRTPEVLVSHLAIMKAGAAFVPVDPYAPAHRRAYILENSGACLVVSDRDQDDLELPVLNLHKERERIKDGLFAAAAIDPGDLAYIIYTSGSTGNPKGVMMEHGNVVALNQNMESVFGIKAGDKLLALANLTFDMSILDTLCCLASGVCIVLADDHEANDLEKITELITQHGVTVLQSTPSRLQLLFERFGSDWVQPLKKLIVGGEAMPEKLFRILRNCKNTRVFNAYGPTETCVWSSVDEMTDERITIGVPLKGDQVLILDAQGQVQPLLVPGEICIGGAGVGRGYCGNEALTNAQFIRNEQLSTGRIYKTGDTGRWLPDGRIEYIGRIDNQVKLRGYRIELGEIENALCKQEGIKMAAAIIAEINGEKQIVTFYESDREYNYATLRALLADHLPGYMLPLFCIYLQELPLTSSRKIDRMALEALAQKQQAAARPYEAPAGALEKHLAGIWKEILELDQVSVTDNFFEIGGNSIRLIQVLNRVKKEMEVTLPLTTAFTYPTVRELAVKIKMIAEYGQVSAEDFYSVVNPGRSKTIFCFPPAIGYSFAYAALGEYLPDYTLYCFHFVEQDNRAEVYLDLVNKVQPGDPVLLLGYSAGGNFAFEMAKAFEAQGREVSDIILIDSYKTWVSEVKTPEELAETIRVYFESIDWSLFSVEPEYLETIRKTTRDKISAYCRHMDGKTDSGVTNARIHVIKSKEEWDKPEVNRYWEESTTRDCYVLRGGGLHIEMLYPEYLAQNAGLIASILQQEGNPVALRALSQLLD</sequence>
<dbReference type="Gene3D" id="1.10.1200.10">
    <property type="entry name" value="ACP-like"/>
    <property type="match status" value="3"/>
</dbReference>
<gene>
    <name evidence="7" type="ORF">B0I18_108161</name>
</gene>
<dbReference type="InterPro" id="IPR001763">
    <property type="entry name" value="Rhodanese-like_dom"/>
</dbReference>
<dbReference type="GO" id="GO:0005737">
    <property type="term" value="C:cytoplasm"/>
    <property type="evidence" value="ECO:0007669"/>
    <property type="project" value="TreeGrafter"/>
</dbReference>
<dbReference type="InterPro" id="IPR006162">
    <property type="entry name" value="Ppantetheine_attach_site"/>
</dbReference>
<name>A0A2P8CZN9_9BACT</name>
<feature type="domain" description="Carrier" evidence="5">
    <location>
        <begin position="771"/>
        <end position="846"/>
    </location>
</feature>
<feature type="domain" description="Rhodanese" evidence="6">
    <location>
        <begin position="3423"/>
        <end position="3486"/>
    </location>
</feature>
<evidence type="ECO:0000259" key="5">
    <source>
        <dbReference type="PROSITE" id="PS50075"/>
    </source>
</evidence>
<evidence type="ECO:0000256" key="3">
    <source>
        <dbReference type="ARBA" id="ARBA00022450"/>
    </source>
</evidence>
<accession>A0A2P8CZN9</accession>
<dbReference type="PANTHER" id="PTHR45527:SF1">
    <property type="entry name" value="FATTY ACID SYNTHASE"/>
    <property type="match status" value="1"/>
</dbReference>
<dbReference type="Proteomes" id="UP000240572">
    <property type="component" value="Unassembled WGS sequence"/>
</dbReference>
<dbReference type="GO" id="GO:0003824">
    <property type="term" value="F:catalytic activity"/>
    <property type="evidence" value="ECO:0007669"/>
    <property type="project" value="InterPro"/>
</dbReference>
<dbReference type="Gene3D" id="3.30.300.30">
    <property type="match status" value="3"/>
</dbReference>
<dbReference type="Pfam" id="PF00550">
    <property type="entry name" value="PP-binding"/>
    <property type="match status" value="3"/>
</dbReference>
<dbReference type="GO" id="GO:0031177">
    <property type="term" value="F:phosphopantetheine binding"/>
    <property type="evidence" value="ECO:0007669"/>
    <property type="project" value="InterPro"/>
</dbReference>
<dbReference type="InterPro" id="IPR010071">
    <property type="entry name" value="AA_adenyl_dom"/>
</dbReference>
<dbReference type="InterPro" id="IPR000873">
    <property type="entry name" value="AMP-dep_synth/lig_dom"/>
</dbReference>
<dbReference type="Gene3D" id="2.30.38.10">
    <property type="entry name" value="Luciferase, Domain 3"/>
    <property type="match status" value="3"/>
</dbReference>